<evidence type="ECO:0000256" key="2">
    <source>
        <dbReference type="ARBA" id="ARBA00022598"/>
    </source>
</evidence>
<evidence type="ECO:0000256" key="3">
    <source>
        <dbReference type="ARBA" id="ARBA00022832"/>
    </source>
</evidence>
<organism evidence="7 8">
    <name type="scientific">Nocardioides lianchengensis</name>
    <dbReference type="NCBI Taxonomy" id="1045774"/>
    <lineage>
        <taxon>Bacteria</taxon>
        <taxon>Bacillati</taxon>
        <taxon>Actinomycetota</taxon>
        <taxon>Actinomycetes</taxon>
        <taxon>Propionibacteriales</taxon>
        <taxon>Nocardioidaceae</taxon>
        <taxon>Nocardioides</taxon>
    </lineage>
</organism>
<dbReference type="InterPro" id="IPR000873">
    <property type="entry name" value="AMP-dep_synth/lig_dom"/>
</dbReference>
<dbReference type="PANTHER" id="PTHR43272:SF32">
    <property type="entry name" value="AMP-DEPENDENT SYNTHETASE_LIGASE DOMAIN-CONTAINING PROTEIN"/>
    <property type="match status" value="1"/>
</dbReference>
<dbReference type="AlphaFoldDB" id="A0A1G6WX63"/>
<evidence type="ECO:0000259" key="6">
    <source>
        <dbReference type="Pfam" id="PF00501"/>
    </source>
</evidence>
<dbReference type="OrthoDB" id="9803968at2"/>
<dbReference type="SUPFAM" id="SSF56801">
    <property type="entry name" value="Acetyl-CoA synthetase-like"/>
    <property type="match status" value="1"/>
</dbReference>
<dbReference type="Pfam" id="PF00501">
    <property type="entry name" value="AMP-binding"/>
    <property type="match status" value="1"/>
</dbReference>
<evidence type="ECO:0000313" key="7">
    <source>
        <dbReference type="EMBL" id="SDD70243.1"/>
    </source>
</evidence>
<keyword evidence="3" id="KW-0276">Fatty acid metabolism</keyword>
<name>A0A1G6WX63_9ACTN</name>
<dbReference type="CDD" id="cd05907">
    <property type="entry name" value="VL_LC_FACS_like"/>
    <property type="match status" value="1"/>
</dbReference>
<keyword evidence="2" id="KW-0436">Ligase</keyword>
<dbReference type="GO" id="GO:0004467">
    <property type="term" value="F:long-chain fatty acid-CoA ligase activity"/>
    <property type="evidence" value="ECO:0007669"/>
    <property type="project" value="TreeGrafter"/>
</dbReference>
<dbReference type="Gene3D" id="3.40.50.12780">
    <property type="entry name" value="N-terminal domain of ligase-like"/>
    <property type="match status" value="1"/>
</dbReference>
<comment type="similarity">
    <text evidence="1">Belongs to the ATP-dependent AMP-binding enzyme family.</text>
</comment>
<dbReference type="Proteomes" id="UP000199034">
    <property type="component" value="Unassembled WGS sequence"/>
</dbReference>
<keyword evidence="8" id="KW-1185">Reference proteome</keyword>
<dbReference type="Pfam" id="PF23562">
    <property type="entry name" value="AMP-binding_C_3"/>
    <property type="match status" value="1"/>
</dbReference>
<dbReference type="RefSeq" id="WP_090859328.1">
    <property type="nucleotide sequence ID" value="NZ_FMZM01000010.1"/>
</dbReference>
<keyword evidence="4" id="KW-0443">Lipid metabolism</keyword>
<dbReference type="EMBL" id="FMZM01000010">
    <property type="protein sequence ID" value="SDD70243.1"/>
    <property type="molecule type" value="Genomic_DNA"/>
</dbReference>
<reference evidence="7 8" key="1">
    <citation type="submission" date="2016-10" db="EMBL/GenBank/DDBJ databases">
        <authorList>
            <person name="de Groot N.N."/>
        </authorList>
    </citation>
    <scope>NUCLEOTIDE SEQUENCE [LARGE SCALE GENOMIC DNA]</scope>
    <source>
        <strain evidence="7 8">CGMCC 4.6858</strain>
    </source>
</reference>
<dbReference type="STRING" id="1045774.SAMN05421872_11083"/>
<dbReference type="PROSITE" id="PS00455">
    <property type="entry name" value="AMP_BINDING"/>
    <property type="match status" value="1"/>
</dbReference>
<accession>A0A1G6WX63</accession>
<proteinExistence type="inferred from homology"/>
<evidence type="ECO:0000256" key="1">
    <source>
        <dbReference type="ARBA" id="ARBA00006432"/>
    </source>
</evidence>
<dbReference type="PANTHER" id="PTHR43272">
    <property type="entry name" value="LONG-CHAIN-FATTY-ACID--COA LIGASE"/>
    <property type="match status" value="1"/>
</dbReference>
<feature type="domain" description="AMP-dependent synthetase/ligase" evidence="6">
    <location>
        <begin position="23"/>
        <end position="433"/>
    </location>
</feature>
<evidence type="ECO:0000313" key="8">
    <source>
        <dbReference type="Proteomes" id="UP000199034"/>
    </source>
</evidence>
<evidence type="ECO:0000256" key="5">
    <source>
        <dbReference type="ARBA" id="ARBA00032875"/>
    </source>
</evidence>
<sequence>MPANHDTSFVDHLEPNVAVQFLNRVAATPGTEAFRFPRGEAWESVTWQQAGDRVSRLAAGLLALGLEPEQRVGIAAGTRYEWILSDLAVMCAGAATTTVYPTTNGEDTAYILGDAECRVVFAEDDEQIAKLREHKNELPHLAKVVTFDGATDGDWIIDLDGLAELGEAYLADHPDVIEQTAKSIPPDQLATLVYTSGTTGKPKGVRLKHSSWVYEGAAIKAQDILHEDDLQFLWLPMAHVFGKVLLSTQLACGFATAIDGRVDKIVENLGIVKPTFMGAAPRIFEKAHGRIVTMQAAEGGLKEKLFLKAFEVGIKVDKLKREGQGVPFLLNLQHGLFDKLVFSKVRDRFGGRVRFFISGSAALNSEIAEWFHAAGILILEGYGMTENSAGATVNHPEEYKIGTVGPALPGAEIRIGEGDEVQIKGPHVMEGYHNLPEETAKAFTEDGWLRTGDKGSIDADGFLTITGRIKDLFKTSGGKYIAPSAIESKFKAICPYTSQFMVFGNERNFVVALVTLDPDAIAGWAEENGQAGKSYTEIVSSPEVKALVGGYVEQLNARLNRWETIKKWEILDHDLTIESGELTPSMKVKRNIVEDNNKDRIAAFYV</sequence>
<dbReference type="GO" id="GO:0016020">
    <property type="term" value="C:membrane"/>
    <property type="evidence" value="ECO:0007669"/>
    <property type="project" value="TreeGrafter"/>
</dbReference>
<gene>
    <name evidence="7" type="ORF">SAMN05421872_11083</name>
</gene>
<dbReference type="InterPro" id="IPR020845">
    <property type="entry name" value="AMP-binding_CS"/>
</dbReference>
<evidence type="ECO:0000256" key="4">
    <source>
        <dbReference type="ARBA" id="ARBA00023098"/>
    </source>
</evidence>
<dbReference type="InterPro" id="IPR042099">
    <property type="entry name" value="ANL_N_sf"/>
</dbReference>
<protein>
    <recommendedName>
        <fullName evidence="5">Acyl-CoA synthetase</fullName>
    </recommendedName>
</protein>